<dbReference type="InterPro" id="IPR029058">
    <property type="entry name" value="AB_hydrolase_fold"/>
</dbReference>
<dbReference type="EMBL" id="JYJA01000026">
    <property type="protein sequence ID" value="KJL44428.1"/>
    <property type="molecule type" value="Genomic_DNA"/>
</dbReference>
<dbReference type="InterPro" id="IPR050471">
    <property type="entry name" value="AB_hydrolase"/>
</dbReference>
<name>A0A0M2HJ90_MICTR</name>
<protein>
    <submittedName>
        <fullName evidence="2">Alpha/beta hydrolase family protein</fullName>
    </submittedName>
</protein>
<evidence type="ECO:0000313" key="3">
    <source>
        <dbReference type="Proteomes" id="UP000034098"/>
    </source>
</evidence>
<dbReference type="Pfam" id="PF12697">
    <property type="entry name" value="Abhydrolase_6"/>
    <property type="match status" value="1"/>
</dbReference>
<proteinExistence type="predicted"/>
<feature type="domain" description="AB hydrolase-1" evidence="1">
    <location>
        <begin position="39"/>
        <end position="253"/>
    </location>
</feature>
<dbReference type="GO" id="GO:0016787">
    <property type="term" value="F:hydrolase activity"/>
    <property type="evidence" value="ECO:0007669"/>
    <property type="project" value="UniProtKB-KW"/>
</dbReference>
<dbReference type="PATRIC" id="fig|69370.6.peg.847"/>
<keyword evidence="3" id="KW-1185">Reference proteome</keyword>
<evidence type="ECO:0000259" key="1">
    <source>
        <dbReference type="Pfam" id="PF12697"/>
    </source>
</evidence>
<organism evidence="2 3">
    <name type="scientific">Microbacterium trichothecenolyticum</name>
    <name type="common">Aureobacterium trichothecenolyticum</name>
    <dbReference type="NCBI Taxonomy" id="69370"/>
    <lineage>
        <taxon>Bacteria</taxon>
        <taxon>Bacillati</taxon>
        <taxon>Actinomycetota</taxon>
        <taxon>Actinomycetes</taxon>
        <taxon>Micrococcales</taxon>
        <taxon>Microbacteriaceae</taxon>
        <taxon>Microbacterium</taxon>
    </lineage>
</organism>
<comment type="caution">
    <text evidence="2">The sequence shown here is derived from an EMBL/GenBank/DDBJ whole genome shotgun (WGS) entry which is preliminary data.</text>
</comment>
<dbReference type="Proteomes" id="UP000034098">
    <property type="component" value="Unassembled WGS sequence"/>
</dbReference>
<keyword evidence="2" id="KW-0378">Hydrolase</keyword>
<dbReference type="SUPFAM" id="SSF53474">
    <property type="entry name" value="alpha/beta-Hydrolases"/>
    <property type="match status" value="1"/>
</dbReference>
<sequence length="274" mass="28395">MLRPCRMSDARGWLTPMKTVTSADGTPIAYDGTGEGPTVVIVNGAMSTAADAAGLAGALADAGFRAVTWDRRARGSSGDARDSTPEREVEDLAAVIAAVGGDAAVLGHSSGAMLALFAASRGVAVRALFLSEPPLRFGVDEPADDLADRLQALVDAGRSDEAIVTFQLEGVGLPREMVEGIRASDQFATLVPLAQSTVYDTNLVRVASSPSAEMLSVAAPVTVLRGAQTFPMLITAADRLSDEIDGAGLVVVPESVMHRPDPAATARVVRERLV</sequence>
<reference evidence="2 3" key="1">
    <citation type="submission" date="2015-02" db="EMBL/GenBank/DDBJ databases">
        <title>Draft genome sequences of ten Microbacterium spp. with emphasis on heavy metal contaminated environments.</title>
        <authorList>
            <person name="Corretto E."/>
        </authorList>
    </citation>
    <scope>NUCLEOTIDE SEQUENCE [LARGE SCALE GENOMIC DNA]</scope>
    <source>
        <strain evidence="2 3">DSM 8608</strain>
    </source>
</reference>
<accession>A0A0M2HJ90</accession>
<dbReference type="Gene3D" id="3.40.50.1820">
    <property type="entry name" value="alpha/beta hydrolase"/>
    <property type="match status" value="1"/>
</dbReference>
<dbReference type="InterPro" id="IPR000073">
    <property type="entry name" value="AB_hydrolase_1"/>
</dbReference>
<gene>
    <name evidence="2" type="ORF">RS82_00822</name>
</gene>
<dbReference type="AlphaFoldDB" id="A0A0M2HJ90"/>
<evidence type="ECO:0000313" key="2">
    <source>
        <dbReference type="EMBL" id="KJL44428.1"/>
    </source>
</evidence>
<dbReference type="PANTHER" id="PTHR43433">
    <property type="entry name" value="HYDROLASE, ALPHA/BETA FOLD FAMILY PROTEIN"/>
    <property type="match status" value="1"/>
</dbReference>
<dbReference type="PANTHER" id="PTHR43433:SF5">
    <property type="entry name" value="AB HYDROLASE-1 DOMAIN-CONTAINING PROTEIN"/>
    <property type="match status" value="1"/>
</dbReference>